<comment type="caution">
    <text evidence="3">The sequence shown here is derived from an EMBL/GenBank/DDBJ whole genome shotgun (WGS) entry which is preliminary data.</text>
</comment>
<organism evidence="3 4">
    <name type="scientific">Litorilinea aerophila</name>
    <dbReference type="NCBI Taxonomy" id="1204385"/>
    <lineage>
        <taxon>Bacteria</taxon>
        <taxon>Bacillati</taxon>
        <taxon>Chloroflexota</taxon>
        <taxon>Caldilineae</taxon>
        <taxon>Caldilineales</taxon>
        <taxon>Caldilineaceae</taxon>
        <taxon>Litorilinea</taxon>
    </lineage>
</organism>
<dbReference type="OrthoDB" id="9808367at2"/>
<comment type="similarity">
    <text evidence="1">Belongs to the histone deacetylase family.</text>
</comment>
<dbReference type="InterPro" id="IPR000286">
    <property type="entry name" value="HDACs"/>
</dbReference>
<feature type="domain" description="Histone deacetylase" evidence="2">
    <location>
        <begin position="20"/>
        <end position="307"/>
    </location>
</feature>
<dbReference type="PRINTS" id="PR01270">
    <property type="entry name" value="HDASUPER"/>
</dbReference>
<dbReference type="Gene3D" id="3.40.800.20">
    <property type="entry name" value="Histone deacetylase domain"/>
    <property type="match status" value="1"/>
</dbReference>
<dbReference type="InterPro" id="IPR023696">
    <property type="entry name" value="Ureohydrolase_dom_sf"/>
</dbReference>
<dbReference type="InParanoid" id="A0A540VF66"/>
<evidence type="ECO:0000256" key="1">
    <source>
        <dbReference type="ARBA" id="ARBA00005947"/>
    </source>
</evidence>
<dbReference type="Pfam" id="PF00850">
    <property type="entry name" value="Hist_deacetyl"/>
    <property type="match status" value="1"/>
</dbReference>
<dbReference type="RefSeq" id="WP_141610443.1">
    <property type="nucleotide sequence ID" value="NZ_VIGC02000014.1"/>
</dbReference>
<dbReference type="GO" id="GO:0005737">
    <property type="term" value="C:cytoplasm"/>
    <property type="evidence" value="ECO:0007669"/>
    <property type="project" value="TreeGrafter"/>
</dbReference>
<gene>
    <name evidence="3" type="ORF">FKZ61_12345</name>
</gene>
<dbReference type="CDD" id="cd09992">
    <property type="entry name" value="HDAC_classII"/>
    <property type="match status" value="1"/>
</dbReference>
<evidence type="ECO:0000313" key="3">
    <source>
        <dbReference type="EMBL" id="TQE95387.1"/>
    </source>
</evidence>
<proteinExistence type="inferred from homology"/>
<evidence type="ECO:0000259" key="2">
    <source>
        <dbReference type="Pfam" id="PF00850"/>
    </source>
</evidence>
<dbReference type="GO" id="GO:0004407">
    <property type="term" value="F:histone deacetylase activity"/>
    <property type="evidence" value="ECO:0007669"/>
    <property type="project" value="TreeGrafter"/>
</dbReference>
<keyword evidence="4" id="KW-1185">Reference proteome</keyword>
<dbReference type="EMBL" id="VIGC01000014">
    <property type="protein sequence ID" value="TQE95387.1"/>
    <property type="molecule type" value="Genomic_DNA"/>
</dbReference>
<protein>
    <submittedName>
        <fullName evidence="3">Histone deacetylase</fullName>
    </submittedName>
</protein>
<dbReference type="InterPro" id="IPR023801">
    <property type="entry name" value="His_deacetylse_dom"/>
</dbReference>
<dbReference type="Proteomes" id="UP000317371">
    <property type="component" value="Unassembled WGS sequence"/>
</dbReference>
<reference evidence="3 4" key="1">
    <citation type="submission" date="2019-06" db="EMBL/GenBank/DDBJ databases">
        <title>Genome sequence of Litorilinea aerophila BAA-2444.</title>
        <authorList>
            <person name="Maclea K.S."/>
            <person name="Maurais E.G."/>
            <person name="Iannazzi L.C."/>
        </authorList>
    </citation>
    <scope>NUCLEOTIDE SEQUENCE [LARGE SCALE GENOMIC DNA]</scope>
    <source>
        <strain evidence="3 4">ATCC BAA-2444</strain>
    </source>
</reference>
<evidence type="ECO:0000313" key="4">
    <source>
        <dbReference type="Proteomes" id="UP000317371"/>
    </source>
</evidence>
<dbReference type="InterPro" id="IPR037138">
    <property type="entry name" value="His_deacetylse_dom_sf"/>
</dbReference>
<dbReference type="FunCoup" id="A0A540VF66">
    <property type="interactions" value="348"/>
</dbReference>
<accession>A0A540VF66</accession>
<name>A0A540VF66_9CHLR</name>
<dbReference type="PANTHER" id="PTHR10625:SF11">
    <property type="entry name" value="HISTONE DEACETYLASE 14, CHLOROPLASTIC"/>
    <property type="match status" value="1"/>
</dbReference>
<dbReference type="SUPFAM" id="SSF52768">
    <property type="entry name" value="Arginase/deacetylase"/>
    <property type="match status" value="1"/>
</dbReference>
<dbReference type="AlphaFoldDB" id="A0A540VF66"/>
<sequence length="353" mass="38652">MKRTAIVYDPFHTHHTYPHHPENHRRVEETWALLQEDSILKHLIQVPSSPAPREAILRVHTPEYLERLEYVALTGGGHLDGDTYVTADSYEAALRAAGGLLNVTGRVLRGEADNAFALVRPPGHHALVNQGMGFCLLANVAIAARWAQDQFGVDRVLIVDFDVHHGNGTQDVFYADPSVLFFSTHQFPYYPGTGAAGERGAGPGVGTTVNVPLPPGVGDAGYLEAFRRILMPVARRFRPELILLSAGFDAHWQDPLAGMRLSIAGYAQLTAVVMELAEELCQGRLVAVLEGGYNLEVLAHNVLSSLRLLRGEADAVSDPFGPAPGAEREVAPLLEQLRRLHRLEDPPFYAIPH</sequence>
<dbReference type="GO" id="GO:0040029">
    <property type="term" value="P:epigenetic regulation of gene expression"/>
    <property type="evidence" value="ECO:0007669"/>
    <property type="project" value="TreeGrafter"/>
</dbReference>
<dbReference type="PANTHER" id="PTHR10625">
    <property type="entry name" value="HISTONE DEACETYLASE HDAC1-RELATED"/>
    <property type="match status" value="1"/>
</dbReference>